<sequence>MNTDEIISITAEVCTPRFIFDKGGCSRSVLKIPKEEVKKLLISEPLNGVTTKNKGLDFQAYPEFFAVSFVTVLSFWAFSKGIGLILETIKRA</sequence>
<keyword evidence="1" id="KW-0812">Transmembrane</keyword>
<reference evidence="2" key="1">
    <citation type="journal article" date="2023" name="Front. Microbiol.">
        <title>Phylogeography and host specificity of Pasteurellaceae pathogenic to sea-farmed fish in the north-east Atlantic.</title>
        <authorList>
            <person name="Gulla S."/>
            <person name="Colquhoun D.J."/>
            <person name="Olsen A.B."/>
            <person name="Spilsberg B."/>
            <person name="Lagesen K."/>
            <person name="Aakesson C.P."/>
            <person name="Strom S."/>
            <person name="Manji F."/>
            <person name="Birkbeck T.H."/>
            <person name="Nilsen H.K."/>
        </authorList>
    </citation>
    <scope>NUCLEOTIDE SEQUENCE</scope>
    <source>
        <strain evidence="2">TW16_20</strain>
    </source>
</reference>
<keyword evidence="1" id="KW-0472">Membrane</keyword>
<gene>
    <name evidence="2" type="ORF">QJU93_10620</name>
</gene>
<accession>A0AAJ6NBM6</accession>
<protein>
    <submittedName>
        <fullName evidence="2">Uncharacterized protein</fullName>
    </submittedName>
</protein>
<feature type="transmembrane region" description="Helical" evidence="1">
    <location>
        <begin position="64"/>
        <end position="86"/>
    </location>
</feature>
<dbReference type="RefSeq" id="WP_306375082.1">
    <property type="nucleotide sequence ID" value="NZ_JASAYL010000022.1"/>
</dbReference>
<dbReference type="Proteomes" id="UP001236239">
    <property type="component" value="Unassembled WGS sequence"/>
</dbReference>
<name>A0AAJ6NBM6_9PAST</name>
<proteinExistence type="predicted"/>
<dbReference type="AlphaFoldDB" id="A0AAJ6NBM6"/>
<dbReference type="EMBL" id="JASAYQ010000029">
    <property type="protein sequence ID" value="MDP8173810.1"/>
    <property type="molecule type" value="Genomic_DNA"/>
</dbReference>
<organism evidence="2 3">
    <name type="scientific">Phocoenobacter skyensis</name>
    <dbReference type="NCBI Taxonomy" id="97481"/>
    <lineage>
        <taxon>Bacteria</taxon>
        <taxon>Pseudomonadati</taxon>
        <taxon>Pseudomonadota</taxon>
        <taxon>Gammaproteobacteria</taxon>
        <taxon>Pasteurellales</taxon>
        <taxon>Pasteurellaceae</taxon>
        <taxon>Phocoenobacter</taxon>
    </lineage>
</organism>
<evidence type="ECO:0000256" key="1">
    <source>
        <dbReference type="SAM" id="Phobius"/>
    </source>
</evidence>
<evidence type="ECO:0000313" key="2">
    <source>
        <dbReference type="EMBL" id="MDP8173810.1"/>
    </source>
</evidence>
<evidence type="ECO:0000313" key="3">
    <source>
        <dbReference type="Proteomes" id="UP001236239"/>
    </source>
</evidence>
<keyword evidence="1" id="KW-1133">Transmembrane helix</keyword>
<comment type="caution">
    <text evidence="2">The sequence shown here is derived from an EMBL/GenBank/DDBJ whole genome shotgun (WGS) entry which is preliminary data.</text>
</comment>